<protein>
    <submittedName>
        <fullName evidence="1">Uncharacterized protein</fullName>
    </submittedName>
</protein>
<sequence>KIAITTNLKKEDSGINRRLKDVEIILIKGMKKVSKALNTKSEEIQPPKSRPINMIINMITSDELLTD</sequence>
<evidence type="ECO:0000313" key="1">
    <source>
        <dbReference type="EMBL" id="JAA85896.1"/>
    </source>
</evidence>
<feature type="non-terminal residue" evidence="1">
    <location>
        <position position="1"/>
    </location>
</feature>
<reference evidence="1" key="2">
    <citation type="submission" date="2013-05" db="EMBL/GenBank/DDBJ databases">
        <authorList>
            <person name="Carter J.-M."/>
            <person name="Baker S.C."/>
            <person name="Pink R."/>
            <person name="Carter D.R.F."/>
            <person name="Collins A."/>
            <person name="Tomlin J."/>
            <person name="Gibbs M."/>
            <person name="Breuker C.J."/>
        </authorList>
    </citation>
    <scope>NUCLEOTIDE SEQUENCE</scope>
    <source>
        <tissue evidence="1">Ovary</tissue>
    </source>
</reference>
<dbReference type="AlphaFoldDB" id="S4P322"/>
<accession>S4P322</accession>
<reference evidence="1" key="1">
    <citation type="journal article" date="2013" name="BMC Genomics">
        <title>Unscrambling butterfly oogenesis.</title>
        <authorList>
            <person name="Carter J.M."/>
            <person name="Baker S.C."/>
            <person name="Pink R."/>
            <person name="Carter D.R."/>
            <person name="Collins A."/>
            <person name="Tomlin J."/>
            <person name="Gibbs M."/>
            <person name="Breuker C.J."/>
        </authorList>
    </citation>
    <scope>NUCLEOTIDE SEQUENCE</scope>
    <source>
        <tissue evidence="1">Ovary</tissue>
    </source>
</reference>
<proteinExistence type="predicted"/>
<dbReference type="EMBL" id="GAIX01006664">
    <property type="protein sequence ID" value="JAA85896.1"/>
    <property type="molecule type" value="Transcribed_RNA"/>
</dbReference>
<name>S4P322_9NEOP</name>
<organism evidence="1">
    <name type="scientific">Pararge aegeria</name>
    <name type="common">speckled wood butterfly</name>
    <dbReference type="NCBI Taxonomy" id="116150"/>
    <lineage>
        <taxon>Eukaryota</taxon>
        <taxon>Metazoa</taxon>
        <taxon>Ecdysozoa</taxon>
        <taxon>Arthropoda</taxon>
        <taxon>Hexapoda</taxon>
        <taxon>Insecta</taxon>
        <taxon>Pterygota</taxon>
        <taxon>Neoptera</taxon>
        <taxon>Endopterygota</taxon>
        <taxon>Lepidoptera</taxon>
        <taxon>Glossata</taxon>
        <taxon>Ditrysia</taxon>
        <taxon>Papilionoidea</taxon>
        <taxon>Nymphalidae</taxon>
        <taxon>Satyrinae</taxon>
        <taxon>Satyrini</taxon>
        <taxon>Parargina</taxon>
        <taxon>Pararge</taxon>
    </lineage>
</organism>